<organism evidence="9 10">
    <name type="scientific">Sphingomonas horti</name>
    <dbReference type="NCBI Taxonomy" id="2682842"/>
    <lineage>
        <taxon>Bacteria</taxon>
        <taxon>Pseudomonadati</taxon>
        <taxon>Pseudomonadota</taxon>
        <taxon>Alphaproteobacteria</taxon>
        <taxon>Sphingomonadales</taxon>
        <taxon>Sphingomonadaceae</taxon>
        <taxon>Sphingomonas</taxon>
    </lineage>
</organism>
<dbReference type="GO" id="GO:0022857">
    <property type="term" value="F:transmembrane transporter activity"/>
    <property type="evidence" value="ECO:0007669"/>
    <property type="project" value="InterPro"/>
</dbReference>
<name>A0A6I4IWW7_9SPHN</name>
<keyword evidence="6 8" id="KW-1133">Transmembrane helix</keyword>
<dbReference type="PANTHER" id="PTHR30472">
    <property type="entry name" value="FERRIC ENTEROBACTIN TRANSPORT SYSTEM PERMEASE PROTEIN"/>
    <property type="match status" value="1"/>
</dbReference>
<feature type="transmembrane region" description="Helical" evidence="8">
    <location>
        <begin position="81"/>
        <end position="101"/>
    </location>
</feature>
<dbReference type="Pfam" id="PF01032">
    <property type="entry name" value="FecCD"/>
    <property type="match status" value="1"/>
</dbReference>
<keyword evidence="7 8" id="KW-0472">Membrane</keyword>
<feature type="transmembrane region" description="Helical" evidence="8">
    <location>
        <begin position="224"/>
        <end position="257"/>
    </location>
</feature>
<evidence type="ECO:0000256" key="2">
    <source>
        <dbReference type="ARBA" id="ARBA00007935"/>
    </source>
</evidence>
<feature type="transmembrane region" description="Helical" evidence="8">
    <location>
        <begin position="269"/>
        <end position="290"/>
    </location>
</feature>
<feature type="transmembrane region" description="Helical" evidence="8">
    <location>
        <begin position="134"/>
        <end position="155"/>
    </location>
</feature>
<feature type="transmembrane region" description="Helical" evidence="8">
    <location>
        <begin position="49"/>
        <end position="69"/>
    </location>
</feature>
<evidence type="ECO:0000256" key="1">
    <source>
        <dbReference type="ARBA" id="ARBA00004651"/>
    </source>
</evidence>
<dbReference type="Gene3D" id="1.10.3470.10">
    <property type="entry name" value="ABC transporter involved in vitamin B12 uptake, BtuC"/>
    <property type="match status" value="1"/>
</dbReference>
<gene>
    <name evidence="9" type="ORF">GON01_01025</name>
</gene>
<feature type="transmembrane region" description="Helical" evidence="8">
    <location>
        <begin position="107"/>
        <end position="127"/>
    </location>
</feature>
<comment type="caution">
    <text evidence="9">The sequence shown here is derived from an EMBL/GenBank/DDBJ whole genome shotgun (WGS) entry which is preliminary data.</text>
</comment>
<comment type="subcellular location">
    <subcellularLocation>
        <location evidence="1">Cell membrane</location>
        <topology evidence="1">Multi-pass membrane protein</topology>
    </subcellularLocation>
</comment>
<sequence length="324" mass="32999">MRRLPVLLVLGLIVLIGFVFSLTAGKVWVPLSAWGSGDPRWWIIVELRLPRALLGLAIGAVLGLSGAVLQGYLRNPLADPALIGVSSTAGLGAVAAILMGLGAAPLVLFGSAMAGAAAAVMLLALLVGRSGSALAFILAGTVLQSLAGSITAFLISIAPNPFATAEILGWMMGALTDRSLEDVVRALPFMAAGCAVLALTGRSLDLLSLGEETARSLGVRTGRLQAVIALGTGLAVGSAVAVSGVVGFVGLIVPHLVRPLVGQRPSDVLLPSALGGAALVLFADSLVRLAPGAEEVRLGIAMALLGTPFFFALLLRFRRSHAWA</sequence>
<dbReference type="GO" id="GO:0005886">
    <property type="term" value="C:plasma membrane"/>
    <property type="evidence" value="ECO:0007669"/>
    <property type="project" value="UniProtKB-SubCell"/>
</dbReference>
<reference evidence="9 10" key="1">
    <citation type="submission" date="2019-12" db="EMBL/GenBank/DDBJ databases">
        <authorList>
            <person name="Huq M.A."/>
        </authorList>
    </citation>
    <scope>NUCLEOTIDE SEQUENCE [LARGE SCALE GENOMIC DNA]</scope>
    <source>
        <strain evidence="9 10">MAH-20</strain>
    </source>
</reference>
<evidence type="ECO:0000256" key="4">
    <source>
        <dbReference type="ARBA" id="ARBA00022475"/>
    </source>
</evidence>
<proteinExistence type="inferred from homology"/>
<dbReference type="InterPro" id="IPR000522">
    <property type="entry name" value="ABC_transptr_permease_BtuC"/>
</dbReference>
<keyword evidence="5 8" id="KW-0812">Transmembrane</keyword>
<protein>
    <submittedName>
        <fullName evidence="9">Iron chelate uptake ABC transporter family permease subunit</fullName>
    </submittedName>
</protein>
<dbReference type="RefSeq" id="WP_157025160.1">
    <property type="nucleotide sequence ID" value="NZ_WQMS01000001.1"/>
</dbReference>
<evidence type="ECO:0000256" key="5">
    <source>
        <dbReference type="ARBA" id="ARBA00022692"/>
    </source>
</evidence>
<evidence type="ECO:0000256" key="3">
    <source>
        <dbReference type="ARBA" id="ARBA00022448"/>
    </source>
</evidence>
<dbReference type="PANTHER" id="PTHR30472:SF25">
    <property type="entry name" value="ABC TRANSPORTER PERMEASE PROTEIN MJ0876-RELATED"/>
    <property type="match status" value="1"/>
</dbReference>
<dbReference type="Proteomes" id="UP000441389">
    <property type="component" value="Unassembled WGS sequence"/>
</dbReference>
<accession>A0A6I4IWW7</accession>
<evidence type="ECO:0000256" key="6">
    <source>
        <dbReference type="ARBA" id="ARBA00022989"/>
    </source>
</evidence>
<dbReference type="AlphaFoldDB" id="A0A6I4IWW7"/>
<evidence type="ECO:0000256" key="7">
    <source>
        <dbReference type="ARBA" id="ARBA00023136"/>
    </source>
</evidence>
<keyword evidence="10" id="KW-1185">Reference proteome</keyword>
<keyword evidence="4" id="KW-1003">Cell membrane</keyword>
<dbReference type="SUPFAM" id="SSF81345">
    <property type="entry name" value="ABC transporter involved in vitamin B12 uptake, BtuC"/>
    <property type="match status" value="1"/>
</dbReference>
<dbReference type="EMBL" id="WQMS01000001">
    <property type="protein sequence ID" value="MVO76523.1"/>
    <property type="molecule type" value="Genomic_DNA"/>
</dbReference>
<keyword evidence="3" id="KW-0813">Transport</keyword>
<dbReference type="CDD" id="cd06550">
    <property type="entry name" value="TM_ABC_iron-siderophores_like"/>
    <property type="match status" value="1"/>
</dbReference>
<dbReference type="InterPro" id="IPR037294">
    <property type="entry name" value="ABC_BtuC-like"/>
</dbReference>
<evidence type="ECO:0000256" key="8">
    <source>
        <dbReference type="SAM" id="Phobius"/>
    </source>
</evidence>
<evidence type="ECO:0000313" key="9">
    <source>
        <dbReference type="EMBL" id="MVO76523.1"/>
    </source>
</evidence>
<comment type="similarity">
    <text evidence="2">Belongs to the binding-protein-dependent transport system permease family. FecCD subfamily.</text>
</comment>
<evidence type="ECO:0000313" key="10">
    <source>
        <dbReference type="Proteomes" id="UP000441389"/>
    </source>
</evidence>
<feature type="transmembrane region" description="Helical" evidence="8">
    <location>
        <begin position="296"/>
        <end position="315"/>
    </location>
</feature>